<dbReference type="InterPro" id="IPR011034">
    <property type="entry name" value="Formyl_transferase-like_C_sf"/>
</dbReference>
<gene>
    <name evidence="2" type="ORF">KL86DES1_21326</name>
</gene>
<dbReference type="Pfam" id="PF21553">
    <property type="entry name" value="Formyl_trans_C_2"/>
    <property type="match status" value="1"/>
</dbReference>
<evidence type="ECO:0000313" key="2">
    <source>
        <dbReference type="EMBL" id="SCM73482.1"/>
    </source>
</evidence>
<evidence type="ECO:0000259" key="1">
    <source>
        <dbReference type="Pfam" id="PF21553"/>
    </source>
</evidence>
<dbReference type="GO" id="GO:0016740">
    <property type="term" value="F:transferase activity"/>
    <property type="evidence" value="ECO:0007669"/>
    <property type="project" value="UniProtKB-KW"/>
</dbReference>
<dbReference type="EMBL" id="FMJC01000002">
    <property type="protein sequence ID" value="SCM73482.1"/>
    <property type="molecule type" value="Genomic_DNA"/>
</dbReference>
<dbReference type="SUPFAM" id="SSF53328">
    <property type="entry name" value="Formyltransferase"/>
    <property type="match status" value="1"/>
</dbReference>
<dbReference type="AlphaFoldDB" id="A0A212L7D3"/>
<feature type="domain" description="Methionyl-tRNA formyltransferase-like C-terminal" evidence="1">
    <location>
        <begin position="165"/>
        <end position="222"/>
    </location>
</feature>
<organism evidence="2">
    <name type="scientific">uncultured Desulfovibrio sp</name>
    <dbReference type="NCBI Taxonomy" id="167968"/>
    <lineage>
        <taxon>Bacteria</taxon>
        <taxon>Pseudomonadati</taxon>
        <taxon>Thermodesulfobacteriota</taxon>
        <taxon>Desulfovibrionia</taxon>
        <taxon>Desulfovibrionales</taxon>
        <taxon>Desulfovibrionaceae</taxon>
        <taxon>Desulfovibrio</taxon>
        <taxon>environmental samples</taxon>
    </lineage>
</organism>
<sequence length="235" mass="27188">MKESYIIAGSRPWCVNAVKHLKNKNIDFFYIKNKEDLNLKSIVSINPRYIFFPHWSWVIPATIWNQYECIVFHMTDLPFGRGGSPLQNLIARGFTETKISALRCEAELDAGPIYIKRPLSLLGTAEEIFIRANNCIADMINEIIITHPNPMPQLGEPTYFKRRLPQDSNVSEVTSLEALFDRIRMLDAEGYPQAFIDINDFRLEFSRASLKTDKIFADVRITRRDKQNDQSQSQK</sequence>
<protein>
    <submittedName>
        <fullName evidence="2">Formyl transferase domain protein</fullName>
    </submittedName>
</protein>
<dbReference type="Gene3D" id="3.10.25.20">
    <property type="match status" value="1"/>
</dbReference>
<dbReference type="InterPro" id="IPR049355">
    <property type="entry name" value="Formyl_trans-like_C"/>
</dbReference>
<name>A0A212L7D3_9BACT</name>
<keyword evidence="2" id="KW-0808">Transferase</keyword>
<accession>A0A212L7D3</accession>
<dbReference type="SUPFAM" id="SSF50486">
    <property type="entry name" value="FMT C-terminal domain-like"/>
    <property type="match status" value="1"/>
</dbReference>
<dbReference type="Gene3D" id="3.40.50.170">
    <property type="entry name" value="Formyl transferase, N-terminal domain"/>
    <property type="match status" value="1"/>
</dbReference>
<dbReference type="CDD" id="cd08821">
    <property type="entry name" value="FMT_core_like_1"/>
    <property type="match status" value="1"/>
</dbReference>
<dbReference type="InterPro" id="IPR036477">
    <property type="entry name" value="Formyl_transf_N_sf"/>
</dbReference>
<reference evidence="2" key="1">
    <citation type="submission" date="2016-08" db="EMBL/GenBank/DDBJ databases">
        <authorList>
            <person name="Seilhamer J.J."/>
        </authorList>
    </citation>
    <scope>NUCLEOTIDE SEQUENCE</scope>
    <source>
        <strain evidence="2">86-1</strain>
    </source>
</reference>
<proteinExistence type="predicted"/>
<dbReference type="RefSeq" id="WP_179980710.1">
    <property type="nucleotide sequence ID" value="NZ_LT608333.1"/>
</dbReference>